<accession>A0ABT6XNG3</accession>
<dbReference type="InterPro" id="IPR016181">
    <property type="entry name" value="Acyl_CoA_acyltransferase"/>
</dbReference>
<feature type="domain" description="N-acetyltransferase" evidence="3">
    <location>
        <begin position="2"/>
        <end position="166"/>
    </location>
</feature>
<dbReference type="RefSeq" id="WP_283238325.1">
    <property type="nucleotide sequence ID" value="NZ_JASGBP010000002.1"/>
</dbReference>
<protein>
    <submittedName>
        <fullName evidence="4">GNAT family N-acetyltransferase</fullName>
    </submittedName>
</protein>
<evidence type="ECO:0000313" key="5">
    <source>
        <dbReference type="Proteomes" id="UP001230035"/>
    </source>
</evidence>
<evidence type="ECO:0000256" key="1">
    <source>
        <dbReference type="ARBA" id="ARBA00022679"/>
    </source>
</evidence>
<dbReference type="Proteomes" id="UP001230035">
    <property type="component" value="Unassembled WGS sequence"/>
</dbReference>
<sequence length="166" mass="18963">MMVIAPNTDSEFTEIRAIALEVWPKTYGAILSEAQLHYMLNMMYSVASLQQQAQEKKHHFILLKVDGKALGFASYELNCENTGMTKIHKLYVLSTQQGKGLGKRLIDYIAQEASQNHDKALYLNVNKNNPAQFFYQKLGFTVFKEEVIPIGNGYVMDDYVMKKDIE</sequence>
<evidence type="ECO:0000313" key="4">
    <source>
        <dbReference type="EMBL" id="MDI9256634.1"/>
    </source>
</evidence>
<evidence type="ECO:0000259" key="3">
    <source>
        <dbReference type="PROSITE" id="PS51186"/>
    </source>
</evidence>
<dbReference type="PANTHER" id="PTHR43420">
    <property type="entry name" value="ACETYLTRANSFERASE"/>
    <property type="match status" value="1"/>
</dbReference>
<dbReference type="EMBL" id="JASGBP010000002">
    <property type="protein sequence ID" value="MDI9256634.1"/>
    <property type="molecule type" value="Genomic_DNA"/>
</dbReference>
<dbReference type="Gene3D" id="3.40.630.30">
    <property type="match status" value="1"/>
</dbReference>
<organism evidence="4 5">
    <name type="scientific">Flavobacterium sedimenticola</name>
    <dbReference type="NCBI Taxonomy" id="3043286"/>
    <lineage>
        <taxon>Bacteria</taxon>
        <taxon>Pseudomonadati</taxon>
        <taxon>Bacteroidota</taxon>
        <taxon>Flavobacteriia</taxon>
        <taxon>Flavobacteriales</taxon>
        <taxon>Flavobacteriaceae</taxon>
        <taxon>Flavobacterium</taxon>
    </lineage>
</organism>
<gene>
    <name evidence="4" type="ORF">QHT84_04315</name>
</gene>
<keyword evidence="5" id="KW-1185">Reference proteome</keyword>
<dbReference type="InterPro" id="IPR000182">
    <property type="entry name" value="GNAT_dom"/>
</dbReference>
<dbReference type="CDD" id="cd04301">
    <property type="entry name" value="NAT_SF"/>
    <property type="match status" value="1"/>
</dbReference>
<name>A0ABT6XNG3_9FLAO</name>
<dbReference type="InterPro" id="IPR050680">
    <property type="entry name" value="YpeA/RimI_acetyltransf"/>
</dbReference>
<dbReference type="SUPFAM" id="SSF55729">
    <property type="entry name" value="Acyl-CoA N-acyltransferases (Nat)"/>
    <property type="match status" value="1"/>
</dbReference>
<proteinExistence type="predicted"/>
<dbReference type="Pfam" id="PF13673">
    <property type="entry name" value="Acetyltransf_10"/>
    <property type="match status" value="1"/>
</dbReference>
<keyword evidence="1" id="KW-0808">Transferase</keyword>
<comment type="caution">
    <text evidence="4">The sequence shown here is derived from an EMBL/GenBank/DDBJ whole genome shotgun (WGS) entry which is preliminary data.</text>
</comment>
<dbReference type="PROSITE" id="PS51186">
    <property type="entry name" value="GNAT"/>
    <property type="match status" value="1"/>
</dbReference>
<evidence type="ECO:0000256" key="2">
    <source>
        <dbReference type="ARBA" id="ARBA00023315"/>
    </source>
</evidence>
<keyword evidence="2" id="KW-0012">Acyltransferase</keyword>
<reference evidence="4 5" key="1">
    <citation type="submission" date="2023-05" db="EMBL/GenBank/DDBJ databases">
        <title>Flavobacterium sedimenti sp. nov., isolated from the sediment.</title>
        <authorList>
            <person name="Wu N."/>
        </authorList>
    </citation>
    <scope>NUCLEOTIDE SEQUENCE [LARGE SCALE GENOMIC DNA]</scope>
    <source>
        <strain evidence="4 5">YZ-48</strain>
    </source>
</reference>